<evidence type="ECO:0000313" key="3">
    <source>
        <dbReference type="EMBL" id="KAI1617122.1"/>
    </source>
</evidence>
<name>A0AAN6IGG2_9EURO</name>
<feature type="compositionally biased region" description="Basic residues" evidence="1">
    <location>
        <begin position="160"/>
        <end position="169"/>
    </location>
</feature>
<feature type="compositionally biased region" description="Basic and acidic residues" evidence="1">
    <location>
        <begin position="216"/>
        <end position="232"/>
    </location>
</feature>
<proteinExistence type="predicted"/>
<keyword evidence="2" id="KW-0812">Transmembrane</keyword>
<feature type="compositionally biased region" description="Basic and acidic residues" evidence="1">
    <location>
        <begin position="188"/>
        <end position="204"/>
    </location>
</feature>
<keyword evidence="2" id="KW-0472">Membrane</keyword>
<evidence type="ECO:0000313" key="4">
    <source>
        <dbReference type="Proteomes" id="UP001203852"/>
    </source>
</evidence>
<comment type="caution">
    <text evidence="3">The sequence shown here is derived from an EMBL/GenBank/DDBJ whole genome shotgun (WGS) entry which is preliminary data.</text>
</comment>
<gene>
    <name evidence="3" type="ORF">EDD36DRAFT_430656</name>
</gene>
<keyword evidence="2" id="KW-1133">Transmembrane helix</keyword>
<organism evidence="3 4">
    <name type="scientific">Exophiala viscosa</name>
    <dbReference type="NCBI Taxonomy" id="2486360"/>
    <lineage>
        <taxon>Eukaryota</taxon>
        <taxon>Fungi</taxon>
        <taxon>Dikarya</taxon>
        <taxon>Ascomycota</taxon>
        <taxon>Pezizomycotina</taxon>
        <taxon>Eurotiomycetes</taxon>
        <taxon>Chaetothyriomycetidae</taxon>
        <taxon>Chaetothyriales</taxon>
        <taxon>Herpotrichiellaceae</taxon>
        <taxon>Exophiala</taxon>
    </lineage>
</organism>
<evidence type="ECO:0000256" key="1">
    <source>
        <dbReference type="SAM" id="MobiDB-lite"/>
    </source>
</evidence>
<sequence length="257" mass="27977">MAPTVSARIASSAHLKSILARTLSFALPLASRDSSTSSTPVASIFALIIRGTVRISERAITSRSATTSARNSVSEALQIHPTIYIDSISQSQSLDKRTDVILAIPTTYAGLNSGPAPGALIGIVLGSIAGFILLLYIFLSAFRLAGFQRGGGVVQEEVIRHRRRSRSRSRAMTEASGPPRSPPRPRRERVVREETVVVEERVEPSESAEDDIVEVIEEHSPERAPPKRENTRRSGYRTVDPAEFGGGSRPIRKVSRR</sequence>
<feature type="transmembrane region" description="Helical" evidence="2">
    <location>
        <begin position="119"/>
        <end position="139"/>
    </location>
</feature>
<dbReference type="EMBL" id="MU404351">
    <property type="protein sequence ID" value="KAI1617122.1"/>
    <property type="molecule type" value="Genomic_DNA"/>
</dbReference>
<keyword evidence="4" id="KW-1185">Reference proteome</keyword>
<protein>
    <submittedName>
        <fullName evidence="3">Uncharacterized protein</fullName>
    </submittedName>
</protein>
<feature type="compositionally biased region" description="Acidic residues" evidence="1">
    <location>
        <begin position="206"/>
        <end position="215"/>
    </location>
</feature>
<evidence type="ECO:0000256" key="2">
    <source>
        <dbReference type="SAM" id="Phobius"/>
    </source>
</evidence>
<accession>A0AAN6IGG2</accession>
<dbReference type="AlphaFoldDB" id="A0AAN6IGG2"/>
<dbReference type="Proteomes" id="UP001203852">
    <property type="component" value="Unassembled WGS sequence"/>
</dbReference>
<feature type="region of interest" description="Disordered" evidence="1">
    <location>
        <begin position="158"/>
        <end position="257"/>
    </location>
</feature>
<reference evidence="3" key="1">
    <citation type="journal article" date="2022" name="bioRxiv">
        <title>Deciphering the potential niche of two novel black yeast fungi from a biological soil crust based on their genomes, phenotypes, and melanin regulation.</title>
        <authorList>
            <consortium name="DOE Joint Genome Institute"/>
            <person name="Carr E.C."/>
            <person name="Barton Q."/>
            <person name="Grambo S."/>
            <person name="Sullivan M."/>
            <person name="Renfro C.M."/>
            <person name="Kuo A."/>
            <person name="Pangilinan J."/>
            <person name="Lipzen A."/>
            <person name="Keymanesh K."/>
            <person name="Savage E."/>
            <person name="Barry K."/>
            <person name="Grigoriev I.V."/>
            <person name="Riekhof W.R."/>
            <person name="Harris S.S."/>
        </authorList>
    </citation>
    <scope>NUCLEOTIDE SEQUENCE</scope>
    <source>
        <strain evidence="3">JF 03-4F</strain>
    </source>
</reference>